<dbReference type="Proteomes" id="UP000255417">
    <property type="component" value="Unassembled WGS sequence"/>
</dbReference>
<keyword evidence="4" id="KW-0479">Metal-binding</keyword>
<evidence type="ECO:0000313" key="11">
    <source>
        <dbReference type="EMBL" id="SUB59181.1"/>
    </source>
</evidence>
<sequence length="250" mass="27817">MTNIRVIQPSWDIPKHIQAFTTLRTGGESLFPFDSLNLGDHVGDDPIAVANNRKRLLLSQNLPNPPIYLTQTHSTRVITLPYSGDNLEADAVYTHQPNQVCLVMTADCLPVLFCNKEGTEVAAAHAGWRGLCDGILEETVKKFQSLASEISVWLAPAISQKAFQVGDDVREQFCDVDPQAISAFKADPNEKGKYFADLYQLATQRLNTLGITQISGGEHCTYSEKNKFFSYRRDGQTGRMASLIWIKPQI</sequence>
<comment type="similarity">
    <text evidence="2 10">Belongs to the purine nucleoside phosphorylase YfiH/LACC1 family.</text>
</comment>
<keyword evidence="3" id="KW-0808">Transferase</keyword>
<dbReference type="Pfam" id="PF02578">
    <property type="entry name" value="Cu-oxidase_4"/>
    <property type="match status" value="1"/>
</dbReference>
<proteinExistence type="inferred from homology"/>
<evidence type="ECO:0000256" key="10">
    <source>
        <dbReference type="RuleBase" id="RU361274"/>
    </source>
</evidence>
<evidence type="ECO:0000256" key="4">
    <source>
        <dbReference type="ARBA" id="ARBA00022723"/>
    </source>
</evidence>
<dbReference type="SUPFAM" id="SSF64438">
    <property type="entry name" value="CNF1/YfiH-like putative cysteine hydrolases"/>
    <property type="match status" value="1"/>
</dbReference>
<dbReference type="InterPro" id="IPR038371">
    <property type="entry name" value="Cu_polyphenol_OxRdtase_sf"/>
</dbReference>
<evidence type="ECO:0000256" key="6">
    <source>
        <dbReference type="ARBA" id="ARBA00022833"/>
    </source>
</evidence>
<comment type="catalytic activity">
    <reaction evidence="7">
        <text>adenosine + H2O + H(+) = inosine + NH4(+)</text>
        <dbReference type="Rhea" id="RHEA:24408"/>
        <dbReference type="ChEBI" id="CHEBI:15377"/>
        <dbReference type="ChEBI" id="CHEBI:15378"/>
        <dbReference type="ChEBI" id="CHEBI:16335"/>
        <dbReference type="ChEBI" id="CHEBI:17596"/>
        <dbReference type="ChEBI" id="CHEBI:28938"/>
        <dbReference type="EC" id="3.5.4.4"/>
    </reaction>
    <physiologicalReaction direction="left-to-right" evidence="7">
        <dbReference type="Rhea" id="RHEA:24409"/>
    </physiologicalReaction>
</comment>
<evidence type="ECO:0000313" key="12">
    <source>
        <dbReference type="Proteomes" id="UP000255417"/>
    </source>
</evidence>
<comment type="catalytic activity">
    <reaction evidence="1">
        <text>inosine + phosphate = alpha-D-ribose 1-phosphate + hypoxanthine</text>
        <dbReference type="Rhea" id="RHEA:27646"/>
        <dbReference type="ChEBI" id="CHEBI:17368"/>
        <dbReference type="ChEBI" id="CHEBI:17596"/>
        <dbReference type="ChEBI" id="CHEBI:43474"/>
        <dbReference type="ChEBI" id="CHEBI:57720"/>
        <dbReference type="EC" id="2.4.2.1"/>
    </reaction>
    <physiologicalReaction direction="left-to-right" evidence="1">
        <dbReference type="Rhea" id="RHEA:27647"/>
    </physiologicalReaction>
</comment>
<evidence type="ECO:0000256" key="5">
    <source>
        <dbReference type="ARBA" id="ARBA00022801"/>
    </source>
</evidence>
<dbReference type="InterPro" id="IPR003730">
    <property type="entry name" value="Cu_polyphenol_OxRdtase"/>
</dbReference>
<dbReference type="Gene3D" id="3.60.140.10">
    <property type="entry name" value="CNF1/YfiH-like putative cysteine hydrolases"/>
    <property type="match status" value="1"/>
</dbReference>
<evidence type="ECO:0000256" key="8">
    <source>
        <dbReference type="ARBA" id="ARBA00048968"/>
    </source>
</evidence>
<evidence type="ECO:0000256" key="2">
    <source>
        <dbReference type="ARBA" id="ARBA00007353"/>
    </source>
</evidence>
<evidence type="ECO:0000256" key="7">
    <source>
        <dbReference type="ARBA" id="ARBA00047989"/>
    </source>
</evidence>
<protein>
    <recommendedName>
        <fullName evidence="10">Purine nucleoside phosphorylase</fullName>
    </recommendedName>
</protein>
<dbReference type="CDD" id="cd16833">
    <property type="entry name" value="YfiH"/>
    <property type="match status" value="1"/>
</dbReference>
<dbReference type="PANTHER" id="PTHR30616">
    <property type="entry name" value="UNCHARACTERIZED PROTEIN YFIH"/>
    <property type="match status" value="1"/>
</dbReference>
<organism evidence="11 12">
    <name type="scientific">Phocoenobacter uteri</name>
    <dbReference type="NCBI Taxonomy" id="146806"/>
    <lineage>
        <taxon>Bacteria</taxon>
        <taxon>Pseudomonadati</taxon>
        <taxon>Pseudomonadota</taxon>
        <taxon>Gammaproteobacteria</taxon>
        <taxon>Pasteurellales</taxon>
        <taxon>Pasteurellaceae</taxon>
        <taxon>Phocoenobacter</taxon>
    </lineage>
</organism>
<comment type="catalytic activity">
    <reaction evidence="9">
        <text>S-methyl-5'-thioadenosine + phosphate = 5-(methylsulfanyl)-alpha-D-ribose 1-phosphate + adenine</text>
        <dbReference type="Rhea" id="RHEA:11852"/>
        <dbReference type="ChEBI" id="CHEBI:16708"/>
        <dbReference type="ChEBI" id="CHEBI:17509"/>
        <dbReference type="ChEBI" id="CHEBI:43474"/>
        <dbReference type="ChEBI" id="CHEBI:58533"/>
        <dbReference type="EC" id="2.4.2.28"/>
    </reaction>
    <physiologicalReaction direction="left-to-right" evidence="9">
        <dbReference type="Rhea" id="RHEA:11853"/>
    </physiologicalReaction>
</comment>
<dbReference type="GO" id="GO:0017061">
    <property type="term" value="F:S-methyl-5-thioadenosine phosphorylase activity"/>
    <property type="evidence" value="ECO:0007669"/>
    <property type="project" value="UniProtKB-EC"/>
</dbReference>
<dbReference type="EMBL" id="UGTA01000001">
    <property type="protein sequence ID" value="SUB59181.1"/>
    <property type="molecule type" value="Genomic_DNA"/>
</dbReference>
<accession>A0A379CA94</accession>
<dbReference type="RefSeq" id="WP_115315669.1">
    <property type="nucleotide sequence ID" value="NZ_LWIF01000001.1"/>
</dbReference>
<keyword evidence="12" id="KW-1185">Reference proteome</keyword>
<comment type="catalytic activity">
    <reaction evidence="8">
        <text>adenosine + phosphate = alpha-D-ribose 1-phosphate + adenine</text>
        <dbReference type="Rhea" id="RHEA:27642"/>
        <dbReference type="ChEBI" id="CHEBI:16335"/>
        <dbReference type="ChEBI" id="CHEBI:16708"/>
        <dbReference type="ChEBI" id="CHEBI:43474"/>
        <dbReference type="ChEBI" id="CHEBI:57720"/>
        <dbReference type="EC" id="2.4.2.1"/>
    </reaction>
    <physiologicalReaction direction="left-to-right" evidence="8">
        <dbReference type="Rhea" id="RHEA:27643"/>
    </physiologicalReaction>
</comment>
<dbReference type="AlphaFoldDB" id="A0A379CA94"/>
<keyword evidence="5" id="KW-0378">Hydrolase</keyword>
<keyword evidence="6" id="KW-0862">Zinc</keyword>
<dbReference type="NCBIfam" id="TIGR00726">
    <property type="entry name" value="peptidoglycan editing factor PgeF"/>
    <property type="match status" value="1"/>
</dbReference>
<name>A0A379CA94_9PAST</name>
<evidence type="ECO:0000256" key="9">
    <source>
        <dbReference type="ARBA" id="ARBA00049893"/>
    </source>
</evidence>
<reference evidence="11 12" key="1">
    <citation type="submission" date="2018-06" db="EMBL/GenBank/DDBJ databases">
        <authorList>
            <consortium name="Pathogen Informatics"/>
            <person name="Doyle S."/>
        </authorList>
    </citation>
    <scope>NUCLEOTIDE SEQUENCE [LARGE SCALE GENOMIC DNA]</scope>
    <source>
        <strain evidence="11 12">NCTC12872</strain>
    </source>
</reference>
<gene>
    <name evidence="11" type="primary">yfiH</name>
    <name evidence="11" type="ORF">NCTC12872_01156</name>
</gene>
<dbReference type="PANTHER" id="PTHR30616:SF2">
    <property type="entry name" value="PURINE NUCLEOSIDE PHOSPHORYLASE LACC1"/>
    <property type="match status" value="1"/>
</dbReference>
<dbReference type="InterPro" id="IPR011324">
    <property type="entry name" value="Cytotoxic_necrot_fac-like_cat"/>
</dbReference>
<dbReference type="GO" id="GO:0005507">
    <property type="term" value="F:copper ion binding"/>
    <property type="evidence" value="ECO:0007669"/>
    <property type="project" value="TreeGrafter"/>
</dbReference>
<dbReference type="OrthoDB" id="4279at2"/>
<dbReference type="GO" id="GO:0016787">
    <property type="term" value="F:hydrolase activity"/>
    <property type="evidence" value="ECO:0007669"/>
    <property type="project" value="UniProtKB-KW"/>
</dbReference>
<evidence type="ECO:0000256" key="1">
    <source>
        <dbReference type="ARBA" id="ARBA00000553"/>
    </source>
</evidence>
<evidence type="ECO:0000256" key="3">
    <source>
        <dbReference type="ARBA" id="ARBA00022679"/>
    </source>
</evidence>